<dbReference type="PANTHER" id="PTHR14614:SF164">
    <property type="entry name" value="HISTONE-ARGININE METHYLTRANSFERASE METTL23"/>
    <property type="match status" value="1"/>
</dbReference>
<keyword evidence="3" id="KW-0949">S-adenosyl-L-methionine</keyword>
<evidence type="ECO:0000256" key="4">
    <source>
        <dbReference type="ARBA" id="ARBA00043988"/>
    </source>
</evidence>
<comment type="caution">
    <text evidence="5">The sequence shown here is derived from an EMBL/GenBank/DDBJ whole genome shotgun (WGS) entry which is preliminary data.</text>
</comment>
<keyword evidence="2" id="KW-0808">Transferase</keyword>
<comment type="similarity">
    <text evidence="4">Belongs to the methyltransferase superfamily. METTL23 family.</text>
</comment>
<keyword evidence="1" id="KW-0489">Methyltransferase</keyword>
<dbReference type="Gene3D" id="3.40.50.150">
    <property type="entry name" value="Vaccinia Virus protein VP39"/>
    <property type="match status" value="1"/>
</dbReference>
<dbReference type="InterPro" id="IPR029063">
    <property type="entry name" value="SAM-dependent_MTases_sf"/>
</dbReference>
<dbReference type="Proteomes" id="UP000612746">
    <property type="component" value="Unassembled WGS sequence"/>
</dbReference>
<protein>
    <submittedName>
        <fullName evidence="5">Uncharacterized protein</fullName>
    </submittedName>
</protein>
<keyword evidence="6" id="KW-1185">Reference proteome</keyword>
<dbReference type="EMBL" id="JAEPRA010000014">
    <property type="protein sequence ID" value="KAG2175946.1"/>
    <property type="molecule type" value="Genomic_DNA"/>
</dbReference>
<organism evidence="5 6">
    <name type="scientific">Umbelopsis vinacea</name>
    <dbReference type="NCBI Taxonomy" id="44442"/>
    <lineage>
        <taxon>Eukaryota</taxon>
        <taxon>Fungi</taxon>
        <taxon>Fungi incertae sedis</taxon>
        <taxon>Mucoromycota</taxon>
        <taxon>Mucoromycotina</taxon>
        <taxon>Umbelopsidomycetes</taxon>
        <taxon>Umbelopsidales</taxon>
        <taxon>Umbelopsidaceae</taxon>
        <taxon>Umbelopsis</taxon>
    </lineage>
</organism>
<accession>A0A8H7PL68</accession>
<gene>
    <name evidence="5" type="ORF">INT44_000424</name>
</gene>
<name>A0A8H7PL68_9FUNG</name>
<sequence length="344" mass="39010">MSLESLQTYALLDSIQQEIAQVAQHRRKDLPTHDLVNTILDSLDIIIHRSYDQHTTVAIVEQEDDDESGDGMKVTYGDMTAAKRIASGWLLKVISGEYADSDDTSMDRAAHVMAHFSGRGGAGAITRTWHFEYLTRDGDKDVMDIKVHEPTFIENDLGFKTWGSAPLLARKLIQENLIPDIGNARILELGTGTGMVGLMCAELGAREVYMTDYHPSVLKNVAGNIELNGCQNVQIQKLDFFEIAGLTPRTTPIEDWENQTFDIVIGSDLLYEMDHALSLPHVVAKFMKDVFHFLIPLRARYQEEVVTFESKMTELGFTAVVQEDLEYEEQEAQISQYRYYEWRH</sequence>
<evidence type="ECO:0000313" key="5">
    <source>
        <dbReference type="EMBL" id="KAG2175946.1"/>
    </source>
</evidence>
<evidence type="ECO:0000256" key="3">
    <source>
        <dbReference type="ARBA" id="ARBA00022691"/>
    </source>
</evidence>
<dbReference type="InterPro" id="IPR019410">
    <property type="entry name" value="Methyltransf_16"/>
</dbReference>
<proteinExistence type="inferred from homology"/>
<dbReference type="Pfam" id="PF10294">
    <property type="entry name" value="Methyltransf_16"/>
    <property type="match status" value="1"/>
</dbReference>
<reference evidence="5" key="1">
    <citation type="submission" date="2020-12" db="EMBL/GenBank/DDBJ databases">
        <title>Metabolic potential, ecology and presence of endohyphal bacteria is reflected in genomic diversity of Mucoromycotina.</title>
        <authorList>
            <person name="Muszewska A."/>
            <person name="Okrasinska A."/>
            <person name="Steczkiewicz K."/>
            <person name="Drgas O."/>
            <person name="Orlowska M."/>
            <person name="Perlinska-Lenart U."/>
            <person name="Aleksandrzak-Piekarczyk T."/>
            <person name="Szatraj K."/>
            <person name="Zielenkiewicz U."/>
            <person name="Pilsyk S."/>
            <person name="Malc E."/>
            <person name="Mieczkowski P."/>
            <person name="Kruszewska J.S."/>
            <person name="Biernat P."/>
            <person name="Pawlowska J."/>
        </authorList>
    </citation>
    <scope>NUCLEOTIDE SEQUENCE</scope>
    <source>
        <strain evidence="5">WA0000051536</strain>
    </source>
</reference>
<evidence type="ECO:0000256" key="1">
    <source>
        <dbReference type="ARBA" id="ARBA00022603"/>
    </source>
</evidence>
<dbReference type="AlphaFoldDB" id="A0A8H7PL68"/>
<evidence type="ECO:0000256" key="2">
    <source>
        <dbReference type="ARBA" id="ARBA00022679"/>
    </source>
</evidence>
<dbReference type="SUPFAM" id="SSF53335">
    <property type="entry name" value="S-adenosyl-L-methionine-dependent methyltransferases"/>
    <property type="match status" value="1"/>
</dbReference>
<dbReference type="GO" id="GO:0032259">
    <property type="term" value="P:methylation"/>
    <property type="evidence" value="ECO:0007669"/>
    <property type="project" value="UniProtKB-KW"/>
</dbReference>
<dbReference type="CDD" id="cd02440">
    <property type="entry name" value="AdoMet_MTases"/>
    <property type="match status" value="1"/>
</dbReference>
<dbReference type="GO" id="GO:0008168">
    <property type="term" value="F:methyltransferase activity"/>
    <property type="evidence" value="ECO:0007669"/>
    <property type="project" value="UniProtKB-KW"/>
</dbReference>
<dbReference type="GO" id="GO:0005634">
    <property type="term" value="C:nucleus"/>
    <property type="evidence" value="ECO:0007669"/>
    <property type="project" value="TreeGrafter"/>
</dbReference>
<dbReference type="PANTHER" id="PTHR14614">
    <property type="entry name" value="HEPATOCELLULAR CARCINOMA-ASSOCIATED ANTIGEN"/>
    <property type="match status" value="1"/>
</dbReference>
<dbReference type="GO" id="GO:0005737">
    <property type="term" value="C:cytoplasm"/>
    <property type="evidence" value="ECO:0007669"/>
    <property type="project" value="TreeGrafter"/>
</dbReference>
<evidence type="ECO:0000313" key="6">
    <source>
        <dbReference type="Proteomes" id="UP000612746"/>
    </source>
</evidence>
<dbReference type="OrthoDB" id="443981at2759"/>